<evidence type="ECO:0000313" key="4">
    <source>
        <dbReference type="EMBL" id="KAJ1181498.1"/>
    </source>
</evidence>
<evidence type="ECO:0000259" key="3">
    <source>
        <dbReference type="PROSITE" id="PS50878"/>
    </source>
</evidence>
<dbReference type="InterPro" id="IPR043502">
    <property type="entry name" value="DNA/RNA_pol_sf"/>
</dbReference>
<dbReference type="PROSITE" id="PS50878">
    <property type="entry name" value="RT_POL"/>
    <property type="match status" value="1"/>
</dbReference>
<feature type="domain" description="Reverse transcriptase" evidence="3">
    <location>
        <begin position="1"/>
        <end position="146"/>
    </location>
</feature>
<dbReference type="EC" id="3.1.26.4" evidence="2"/>
<dbReference type="Gene3D" id="3.30.70.270">
    <property type="match status" value="2"/>
</dbReference>
<dbReference type="SUPFAM" id="SSF56672">
    <property type="entry name" value="DNA/RNA polymerases"/>
    <property type="match status" value="1"/>
</dbReference>
<dbReference type="AlphaFoldDB" id="A0AAV7TYD1"/>
<organism evidence="4 5">
    <name type="scientific">Pleurodeles waltl</name>
    <name type="common">Iberian ribbed newt</name>
    <dbReference type="NCBI Taxonomy" id="8319"/>
    <lineage>
        <taxon>Eukaryota</taxon>
        <taxon>Metazoa</taxon>
        <taxon>Chordata</taxon>
        <taxon>Craniata</taxon>
        <taxon>Vertebrata</taxon>
        <taxon>Euteleostomi</taxon>
        <taxon>Amphibia</taxon>
        <taxon>Batrachia</taxon>
        <taxon>Caudata</taxon>
        <taxon>Salamandroidea</taxon>
        <taxon>Salamandridae</taxon>
        <taxon>Pleurodelinae</taxon>
        <taxon>Pleurodeles</taxon>
    </lineage>
</organism>
<protein>
    <recommendedName>
        <fullName evidence="2">ribonuclease H</fullName>
        <ecNumber evidence="2">3.1.26.4</ecNumber>
    </recommendedName>
</protein>
<evidence type="ECO:0000313" key="5">
    <source>
        <dbReference type="Proteomes" id="UP001066276"/>
    </source>
</evidence>
<dbReference type="Gene3D" id="3.10.10.10">
    <property type="entry name" value="HIV Type 1 Reverse Transcriptase, subunit A, domain 1"/>
    <property type="match status" value="1"/>
</dbReference>
<keyword evidence="5" id="KW-1185">Reference proteome</keyword>
<dbReference type="CDD" id="cd09274">
    <property type="entry name" value="RNase_HI_RT_Ty3"/>
    <property type="match status" value="1"/>
</dbReference>
<dbReference type="InterPro" id="IPR043128">
    <property type="entry name" value="Rev_trsase/Diguanyl_cyclase"/>
</dbReference>
<dbReference type="FunFam" id="3.30.70.270:FF:000026">
    <property type="entry name" value="Transposon Ty3-G Gag-Pol polyprotein"/>
    <property type="match status" value="1"/>
</dbReference>
<dbReference type="InterPro" id="IPR050951">
    <property type="entry name" value="Retrovirus_Pol_polyprotein"/>
</dbReference>
<dbReference type="PANTHER" id="PTHR37984:SF11">
    <property type="entry name" value="INTEGRASE CATALYTIC DOMAIN-CONTAINING PROTEIN"/>
    <property type="match status" value="1"/>
</dbReference>
<comment type="caution">
    <text evidence="4">The sequence shown here is derived from an EMBL/GenBank/DDBJ whole genome shotgun (WGS) entry which is preliminary data.</text>
</comment>
<dbReference type="EMBL" id="JANPWB010000006">
    <property type="protein sequence ID" value="KAJ1181498.1"/>
    <property type="molecule type" value="Genomic_DNA"/>
</dbReference>
<evidence type="ECO:0000256" key="2">
    <source>
        <dbReference type="ARBA" id="ARBA00012180"/>
    </source>
</evidence>
<dbReference type="Pfam" id="PF17919">
    <property type="entry name" value="RT_RNaseH_2"/>
    <property type="match status" value="1"/>
</dbReference>
<gene>
    <name evidence="4" type="ORF">NDU88_006705</name>
</gene>
<dbReference type="PANTHER" id="PTHR37984">
    <property type="entry name" value="PROTEIN CBG26694"/>
    <property type="match status" value="1"/>
</dbReference>
<evidence type="ECO:0000256" key="1">
    <source>
        <dbReference type="ARBA" id="ARBA00010879"/>
    </source>
</evidence>
<dbReference type="FunFam" id="3.10.20.370:FF:000001">
    <property type="entry name" value="Retrovirus-related Pol polyprotein from transposon 17.6-like protein"/>
    <property type="match status" value="1"/>
</dbReference>
<dbReference type="Pfam" id="PF00078">
    <property type="entry name" value="RVT_1"/>
    <property type="match status" value="1"/>
</dbReference>
<comment type="similarity">
    <text evidence="1">Belongs to the beta type-B retroviral polymerase family. HERV class-II K(HML-2) pol subfamily.</text>
</comment>
<accession>A0AAV7TYD1</accession>
<dbReference type="InterPro" id="IPR000477">
    <property type="entry name" value="RT_dom"/>
</dbReference>
<dbReference type="GO" id="GO:0004523">
    <property type="term" value="F:RNA-DNA hybrid ribonuclease activity"/>
    <property type="evidence" value="ECO:0007669"/>
    <property type="project" value="UniProtKB-EC"/>
</dbReference>
<proteinExistence type="inferred from homology"/>
<dbReference type="InterPro" id="IPR041577">
    <property type="entry name" value="RT_RNaseH_2"/>
</dbReference>
<sequence length="502" mass="56925">MHLPNAAIKREWHLTPTIDDILGELSESRWFSKLDLRSGYHQLVLAKESRYITTFSTHIGLRRSKRLSFGVSSAAEVFQNVIQELLADLPGTINVSDDILIPAPTMAEHHVRLQSVLQRIQDAGITLHRRKCEFLKDRIQFFGYIFSANGVDPDPAKVNDIRSAPPPNSVTEVRSFLGMVNFCGRFIKDLSNLSQPLRRLTKNSESWDWGPDEQKAFEAIKEALSSETTLRYFDPQKNTKIAVDAGPKGLGAVLLQEQLGGVWSPVAYASRSLTDTEQRYSEIEKEAIAVHWGCKHYHIYVYGRPFVVTTDHKPLLPLFNGTASKPPPRIEKWMLQLQDYRCRLEYHPGAENPADYLSCHPRTASESEMSDARETEEYVRYVIDRSRPLPMSIAEIVQATSEDECLQKALMAVRPNKWHSVMKQVPLLDSESQRILKSLFHVRDELTMDEEGCLLRGTRLVLPSSLTGKAVELAHNGHQGRESGEIVHMVSGYRRITKACTH</sequence>
<dbReference type="CDD" id="cd01647">
    <property type="entry name" value="RT_LTR"/>
    <property type="match status" value="1"/>
</dbReference>
<dbReference type="Proteomes" id="UP001066276">
    <property type="component" value="Chromosome 3_2"/>
</dbReference>
<reference evidence="4" key="1">
    <citation type="journal article" date="2022" name="bioRxiv">
        <title>Sequencing and chromosome-scale assembly of the giantPleurodeles waltlgenome.</title>
        <authorList>
            <person name="Brown T."/>
            <person name="Elewa A."/>
            <person name="Iarovenko S."/>
            <person name="Subramanian E."/>
            <person name="Araus A.J."/>
            <person name="Petzold A."/>
            <person name="Susuki M."/>
            <person name="Suzuki K.-i.T."/>
            <person name="Hayashi T."/>
            <person name="Toyoda A."/>
            <person name="Oliveira C."/>
            <person name="Osipova E."/>
            <person name="Leigh N.D."/>
            <person name="Simon A."/>
            <person name="Yun M.H."/>
        </authorList>
    </citation>
    <scope>NUCLEOTIDE SEQUENCE</scope>
    <source>
        <strain evidence="4">20211129_DDA</strain>
        <tissue evidence="4">Liver</tissue>
    </source>
</reference>
<name>A0AAV7TYD1_PLEWA</name>